<dbReference type="OrthoDB" id="9803842at2"/>
<dbReference type="STRING" id="642780.SAMN04488570_3357"/>
<dbReference type="GO" id="GO:0005524">
    <property type="term" value="F:ATP binding"/>
    <property type="evidence" value="ECO:0007669"/>
    <property type="project" value="UniProtKB-KW"/>
</dbReference>
<dbReference type="Pfam" id="PF04107">
    <property type="entry name" value="GCS2"/>
    <property type="match status" value="1"/>
</dbReference>
<keyword evidence="3 5" id="KW-0067">ATP-binding</keyword>
<dbReference type="GO" id="GO:0042398">
    <property type="term" value="P:modified amino acid biosynthetic process"/>
    <property type="evidence" value="ECO:0007669"/>
    <property type="project" value="InterPro"/>
</dbReference>
<dbReference type="AlphaFoldDB" id="A0A1H1X3I7"/>
<dbReference type="RefSeq" id="WP_091732034.1">
    <property type="nucleotide sequence ID" value="NZ_LT629757.1"/>
</dbReference>
<evidence type="ECO:0000256" key="2">
    <source>
        <dbReference type="ARBA" id="ARBA00022741"/>
    </source>
</evidence>
<sequence length="370" mass="39588">MGVRKVGVEEELLLVDPATGCLTAVSRQAVRAHDERMSTPGETAADAPVEAELFLQQIESQTPPTTSMDELAAHLRESRRAVGEAARAAGAAAVAVATPVLVDGEVTVTPQPRYLQIRQQYAELARSSLACAMHVHVDIDSRVEGVRVLDAIAPWLPLLLAASANSPYAEGRDTGHASWRSQIWGRWPSHGTGEPFGDPATYDRVVEQLVGWGAALDPAMAYFDARLAAEWPTVEVRVADVCTEVEDAVLVTALTRGLVTTAAGAEPQPSWRSDLLRAASWRAARHGLAERLVDPAVQELVPARAAMASLLRHVGPALEEAGDLALVEDGLEDLLARGTGATRQRARFEGTGSLEAVVADLVERTEASWR</sequence>
<evidence type="ECO:0000313" key="6">
    <source>
        <dbReference type="EMBL" id="SDT03732.1"/>
    </source>
</evidence>
<dbReference type="GO" id="GO:0004357">
    <property type="term" value="F:glutamate-cysteine ligase activity"/>
    <property type="evidence" value="ECO:0007669"/>
    <property type="project" value="UniProtKB-EC"/>
</dbReference>
<dbReference type="NCBIfam" id="NF010041">
    <property type="entry name" value="PRK13517.1-1"/>
    <property type="match status" value="1"/>
</dbReference>
<dbReference type="InterPro" id="IPR011793">
    <property type="entry name" value="YbdK"/>
</dbReference>
<accession>A0A1H1X3I7</accession>
<keyword evidence="1 5" id="KW-0436">Ligase</keyword>
<dbReference type="PANTHER" id="PTHR36510:SF1">
    <property type="entry name" value="GLUTAMATE--CYSTEINE LIGASE 2-RELATED"/>
    <property type="match status" value="1"/>
</dbReference>
<comment type="catalytic activity">
    <reaction evidence="4 5">
        <text>L-cysteine + L-glutamate + ATP = gamma-L-glutamyl-L-cysteine + ADP + phosphate + H(+)</text>
        <dbReference type="Rhea" id="RHEA:13285"/>
        <dbReference type="ChEBI" id="CHEBI:15378"/>
        <dbReference type="ChEBI" id="CHEBI:29985"/>
        <dbReference type="ChEBI" id="CHEBI:30616"/>
        <dbReference type="ChEBI" id="CHEBI:35235"/>
        <dbReference type="ChEBI" id="CHEBI:43474"/>
        <dbReference type="ChEBI" id="CHEBI:58173"/>
        <dbReference type="ChEBI" id="CHEBI:456216"/>
        <dbReference type="EC" id="6.3.2.2"/>
    </reaction>
</comment>
<reference evidence="7" key="1">
    <citation type="submission" date="2016-10" db="EMBL/GenBank/DDBJ databases">
        <authorList>
            <person name="Varghese N."/>
            <person name="Submissions S."/>
        </authorList>
    </citation>
    <scope>NUCLEOTIDE SEQUENCE [LARGE SCALE GENOMIC DNA]</scope>
    <source>
        <strain evidence="7">DSM 22127</strain>
    </source>
</reference>
<evidence type="ECO:0000256" key="5">
    <source>
        <dbReference type="HAMAP-Rule" id="MF_01609"/>
    </source>
</evidence>
<dbReference type="HAMAP" id="MF_01609">
    <property type="entry name" value="Glu_cys_ligase_2"/>
    <property type="match status" value="1"/>
</dbReference>
<dbReference type="EMBL" id="LT629757">
    <property type="protein sequence ID" value="SDT03732.1"/>
    <property type="molecule type" value="Genomic_DNA"/>
</dbReference>
<dbReference type="InterPro" id="IPR014746">
    <property type="entry name" value="Gln_synth/guanido_kin_cat_dom"/>
</dbReference>
<dbReference type="NCBIfam" id="TIGR02050">
    <property type="entry name" value="gshA_cyan_rel"/>
    <property type="match status" value="1"/>
</dbReference>
<evidence type="ECO:0000256" key="3">
    <source>
        <dbReference type="ARBA" id="ARBA00022840"/>
    </source>
</evidence>
<dbReference type="EC" id="6.3.2.2" evidence="5"/>
<dbReference type="InterPro" id="IPR050141">
    <property type="entry name" value="GCL_type2/YbdK_subfam"/>
</dbReference>
<dbReference type="InterPro" id="IPR006336">
    <property type="entry name" value="GCS2"/>
</dbReference>
<name>A0A1H1X3I7_9ACTN</name>
<organism evidence="6 7">
    <name type="scientific">Nocardioides scoriae</name>
    <dbReference type="NCBI Taxonomy" id="642780"/>
    <lineage>
        <taxon>Bacteria</taxon>
        <taxon>Bacillati</taxon>
        <taxon>Actinomycetota</taxon>
        <taxon>Actinomycetes</taxon>
        <taxon>Propionibacteriales</taxon>
        <taxon>Nocardioidaceae</taxon>
        <taxon>Nocardioides</taxon>
    </lineage>
</organism>
<evidence type="ECO:0000256" key="1">
    <source>
        <dbReference type="ARBA" id="ARBA00022598"/>
    </source>
</evidence>
<keyword evidence="2 5" id="KW-0547">Nucleotide-binding</keyword>
<evidence type="ECO:0000313" key="7">
    <source>
        <dbReference type="Proteomes" id="UP000198859"/>
    </source>
</evidence>
<evidence type="ECO:0000256" key="4">
    <source>
        <dbReference type="ARBA" id="ARBA00048819"/>
    </source>
</evidence>
<gene>
    <name evidence="6" type="ORF">SAMN04488570_3357</name>
</gene>
<dbReference type="PANTHER" id="PTHR36510">
    <property type="entry name" value="GLUTAMATE--CYSTEINE LIGASE 2-RELATED"/>
    <property type="match status" value="1"/>
</dbReference>
<proteinExistence type="inferred from homology"/>
<comment type="function">
    <text evidence="5">ATP-dependent carboxylate-amine ligase which exhibits weak glutamate--cysteine ligase activity.</text>
</comment>
<dbReference type="Proteomes" id="UP000198859">
    <property type="component" value="Chromosome I"/>
</dbReference>
<keyword evidence="7" id="KW-1185">Reference proteome</keyword>
<comment type="similarity">
    <text evidence="5">Belongs to the glutamate--cysteine ligase type 2 family. YbdK subfamily.</text>
</comment>
<dbReference type="SUPFAM" id="SSF55931">
    <property type="entry name" value="Glutamine synthetase/guanido kinase"/>
    <property type="match status" value="1"/>
</dbReference>
<dbReference type="Gene3D" id="3.30.590.20">
    <property type="match status" value="1"/>
</dbReference>
<protein>
    <recommendedName>
        <fullName evidence="5">Putative glutamate--cysteine ligase 2</fullName>
        <ecNumber evidence="5">6.3.2.2</ecNumber>
    </recommendedName>
    <alternativeName>
        <fullName evidence="5">Gamma-glutamylcysteine synthetase 2</fullName>
        <shortName evidence="5">GCS 2</shortName>
        <shortName evidence="5">Gamma-GCS 2</shortName>
    </alternativeName>
</protein>